<evidence type="ECO:0000256" key="11">
    <source>
        <dbReference type="ARBA" id="ARBA00023027"/>
    </source>
</evidence>
<keyword evidence="7" id="KW-0999">Mitochondrion inner membrane</keyword>
<feature type="transmembrane region" description="Helical" evidence="16">
    <location>
        <begin position="362"/>
        <end position="384"/>
    </location>
</feature>
<dbReference type="GO" id="GO:0005743">
    <property type="term" value="C:mitochondrial inner membrane"/>
    <property type="evidence" value="ECO:0007669"/>
    <property type="project" value="UniProtKB-SubCell"/>
</dbReference>
<feature type="transmembrane region" description="Helical" evidence="16">
    <location>
        <begin position="295"/>
        <end position="313"/>
    </location>
</feature>
<keyword evidence="6 16" id="KW-0812">Transmembrane</keyword>
<dbReference type="InterPro" id="IPR003945">
    <property type="entry name" value="NU5C-like"/>
</dbReference>
<feature type="transmembrane region" description="Helical" evidence="16">
    <location>
        <begin position="131"/>
        <end position="151"/>
    </location>
</feature>
<feature type="transmembrane region" description="Helical" evidence="16">
    <location>
        <begin position="68"/>
        <end position="88"/>
    </location>
</feature>
<evidence type="ECO:0000256" key="5">
    <source>
        <dbReference type="ARBA" id="ARBA00022660"/>
    </source>
</evidence>
<dbReference type="PANTHER" id="PTHR42829:SF2">
    <property type="entry name" value="NADH-UBIQUINONE OXIDOREDUCTASE CHAIN 5"/>
    <property type="match status" value="1"/>
</dbReference>
<dbReference type="EC" id="7.1.1.2" evidence="2 16"/>
<dbReference type="GO" id="GO:0042773">
    <property type="term" value="P:ATP synthesis coupled electron transport"/>
    <property type="evidence" value="ECO:0007669"/>
    <property type="project" value="InterPro"/>
</dbReference>
<comment type="catalytic activity">
    <reaction evidence="15 16">
        <text>a ubiquinone + NADH + 5 H(+)(in) = a ubiquinol + NAD(+) + 4 H(+)(out)</text>
        <dbReference type="Rhea" id="RHEA:29091"/>
        <dbReference type="Rhea" id="RHEA-COMP:9565"/>
        <dbReference type="Rhea" id="RHEA-COMP:9566"/>
        <dbReference type="ChEBI" id="CHEBI:15378"/>
        <dbReference type="ChEBI" id="CHEBI:16389"/>
        <dbReference type="ChEBI" id="CHEBI:17976"/>
        <dbReference type="ChEBI" id="CHEBI:57540"/>
        <dbReference type="ChEBI" id="CHEBI:57945"/>
        <dbReference type="EC" id="7.1.1.2"/>
    </reaction>
</comment>
<feature type="transmembrane region" description="Helical" evidence="16">
    <location>
        <begin position="109"/>
        <end position="125"/>
    </location>
</feature>
<evidence type="ECO:0000256" key="7">
    <source>
        <dbReference type="ARBA" id="ARBA00022792"/>
    </source>
</evidence>
<feature type="transmembrane region" description="Helical" evidence="16">
    <location>
        <begin position="518"/>
        <end position="537"/>
    </location>
</feature>
<feature type="transmembrane region" description="Helical" evidence="16">
    <location>
        <begin position="195"/>
        <end position="216"/>
    </location>
</feature>
<evidence type="ECO:0000256" key="16">
    <source>
        <dbReference type="RuleBase" id="RU003404"/>
    </source>
</evidence>
<feature type="domain" description="NADH-Ubiquinone oxidoreductase (complex I) chain 5 N-terminal" evidence="18">
    <location>
        <begin position="60"/>
        <end position="109"/>
    </location>
</feature>
<feature type="transmembrane region" description="Helical" evidence="16">
    <location>
        <begin position="6"/>
        <end position="24"/>
    </location>
</feature>
<evidence type="ECO:0000256" key="6">
    <source>
        <dbReference type="ARBA" id="ARBA00022692"/>
    </source>
</evidence>
<feature type="transmembrane region" description="Helical" evidence="16">
    <location>
        <begin position="31"/>
        <end position="56"/>
    </location>
</feature>
<keyword evidence="12 16" id="KW-0830">Ubiquinone</keyword>
<feature type="domain" description="NADH:quinone oxidoreductase/Mrp antiporter transmembrane" evidence="17">
    <location>
        <begin position="126"/>
        <end position="412"/>
    </location>
</feature>
<dbReference type="InterPro" id="IPR001750">
    <property type="entry name" value="ND/Mrp_TM"/>
</dbReference>
<keyword evidence="13 16" id="KW-0496">Mitochondrion</keyword>
<keyword evidence="5" id="KW-0679">Respiratory chain</keyword>
<dbReference type="Pfam" id="PF06455">
    <property type="entry name" value="NADH5_C"/>
    <property type="match status" value="1"/>
</dbReference>
<comment type="function">
    <text evidence="16">Core subunit of the mitochondrial membrane respiratory chain NADH dehydrogenase (Complex I) which catalyzes electron transfer from NADH through the respiratory chain, using ubiquinone as an electron acceptor. Essential for the catalytic activity and assembly of complex I.</text>
</comment>
<dbReference type="InterPro" id="IPR001516">
    <property type="entry name" value="Proton_antipo_N"/>
</dbReference>
<keyword evidence="8" id="KW-1278">Translocase</keyword>
<dbReference type="AlphaFoldDB" id="A0A3G2WJJ9"/>
<protein>
    <recommendedName>
        <fullName evidence="3 16">NADH-ubiquinone oxidoreductase chain 5</fullName>
        <ecNumber evidence="2 16">7.1.1.2</ecNumber>
    </recommendedName>
</protein>
<evidence type="ECO:0000256" key="9">
    <source>
        <dbReference type="ARBA" id="ARBA00022982"/>
    </source>
</evidence>
<dbReference type="InterPro" id="IPR010934">
    <property type="entry name" value="NADH_DH_su5_C"/>
</dbReference>
<feature type="domain" description="NADH dehydrogenase subunit 5 C-terminal" evidence="19">
    <location>
        <begin position="416"/>
        <end position="591"/>
    </location>
</feature>
<dbReference type="PRINTS" id="PR01434">
    <property type="entry name" value="NADHDHGNASE5"/>
</dbReference>
<gene>
    <name evidence="20" type="primary">nad5</name>
</gene>
<dbReference type="InterPro" id="IPR018393">
    <property type="entry name" value="NADHpl_OxRdtase_5_subgr"/>
</dbReference>
<feature type="transmembrane region" description="Helical" evidence="16">
    <location>
        <begin position="237"/>
        <end position="255"/>
    </location>
</feature>
<geneLocation type="mitochondrion" evidence="20"/>
<dbReference type="EMBL" id="MH671883">
    <property type="protein sequence ID" value="AYO99684.1"/>
    <property type="molecule type" value="Genomic_DNA"/>
</dbReference>
<evidence type="ECO:0000256" key="3">
    <source>
        <dbReference type="ARBA" id="ARBA00021096"/>
    </source>
</evidence>
<keyword evidence="10 16" id="KW-1133">Transmembrane helix</keyword>
<evidence type="ECO:0000256" key="12">
    <source>
        <dbReference type="ARBA" id="ARBA00023075"/>
    </source>
</evidence>
<evidence type="ECO:0000256" key="8">
    <source>
        <dbReference type="ARBA" id="ARBA00022967"/>
    </source>
</evidence>
<evidence type="ECO:0000259" key="19">
    <source>
        <dbReference type="Pfam" id="PF06455"/>
    </source>
</evidence>
<keyword evidence="9" id="KW-0249">Electron transport</keyword>
<dbReference type="PANTHER" id="PTHR42829">
    <property type="entry name" value="NADH-UBIQUINONE OXIDOREDUCTASE CHAIN 5"/>
    <property type="match status" value="1"/>
</dbReference>
<feature type="transmembrane region" description="Helical" evidence="16">
    <location>
        <begin position="480"/>
        <end position="497"/>
    </location>
</feature>
<keyword evidence="11 16" id="KW-0520">NAD</keyword>
<feature type="transmembrane region" description="Helical" evidence="16">
    <location>
        <begin position="448"/>
        <end position="474"/>
    </location>
</feature>
<feature type="transmembrane region" description="Helical" evidence="16">
    <location>
        <begin position="549"/>
        <end position="568"/>
    </location>
</feature>
<evidence type="ECO:0000256" key="4">
    <source>
        <dbReference type="ARBA" id="ARBA00022448"/>
    </source>
</evidence>
<dbReference type="Pfam" id="PF00662">
    <property type="entry name" value="Proton_antipo_N"/>
    <property type="match status" value="1"/>
</dbReference>
<evidence type="ECO:0000256" key="14">
    <source>
        <dbReference type="ARBA" id="ARBA00023136"/>
    </source>
</evidence>
<dbReference type="Pfam" id="PF00361">
    <property type="entry name" value="Proton_antipo_M"/>
    <property type="match status" value="1"/>
</dbReference>
<evidence type="ECO:0000256" key="15">
    <source>
        <dbReference type="ARBA" id="ARBA00049551"/>
    </source>
</evidence>
<feature type="transmembrane region" description="Helical" evidence="16">
    <location>
        <begin position="575"/>
        <end position="597"/>
    </location>
</feature>
<evidence type="ECO:0000256" key="10">
    <source>
        <dbReference type="ARBA" id="ARBA00022989"/>
    </source>
</evidence>
<feature type="transmembrane region" description="Helical" evidence="16">
    <location>
        <begin position="163"/>
        <end position="183"/>
    </location>
</feature>
<dbReference type="GO" id="GO:0003954">
    <property type="term" value="F:NADH dehydrogenase activity"/>
    <property type="evidence" value="ECO:0007669"/>
    <property type="project" value="TreeGrafter"/>
</dbReference>
<sequence length="614" mass="68451">MILSLIILLSFVTFIINNFINGVSNNNSINILLNSSIISISIFFYWYLLGMPIFIINLNWFYWNLNSFNLSLILDTPFILFSAIGLYVTWSIIEFSSYYMDNDPNKNQFISTLILFLAFMLILVISNNLFILFIGWEGVGIMSFILISWWTTRAEANSSALQAIIYNRIGDSGMILFMAISILNFNSWNLNEIFFFNNNSFISNLAIIGIILAAVGKSAQFSLHPWLPAAMEGPTPVSALLHSSTMVVAGVFLLLRCSPLILNLTWASTLICILGAITALFAASVALTQYDIKKIIAYSTTSQLGLMVIAIGIGAPQLALFHICTHAFFKALLFLCSGSIIHSLNNEQDIRKMGNSNIILPLTNSCITIGSLALCGLPFLAGYYSKDTILEASQINILNSISVILAMLATLITAIYSLRLIFFLSFPNINTSPINPISEENHNLTNPLIRLTIGVLIAGWAISLCFINSITFIIPWINKIIPLIMLINVIIFIANNLSLNILNPTITLNLEKFLSNSWYYVNITHNNILMNTFYLSINGVLRSLDQGWTTLLGANGISLIILSVTNLIQKAHSALLSLYFNFFVLLISFLGIFSIYFDFTYINILLYVNCPNQL</sequence>
<evidence type="ECO:0000259" key="17">
    <source>
        <dbReference type="Pfam" id="PF00361"/>
    </source>
</evidence>
<keyword evidence="14 16" id="KW-0472">Membrane</keyword>
<organism evidence="20">
    <name type="scientific">Ophiosteira antarctica</name>
    <dbReference type="NCBI Taxonomy" id="2053238"/>
    <lineage>
        <taxon>Eukaryota</taxon>
        <taxon>Metazoa</taxon>
        <taxon>Echinodermata</taxon>
        <taxon>Eleutherozoa</taxon>
        <taxon>Asterozoa</taxon>
        <taxon>Ophiuroidea</taxon>
        <taxon>Myophiuroidea</taxon>
        <taxon>Metophiurida</taxon>
        <taxon>Ophintegrida</taxon>
        <taxon>Amphilepidida</taxon>
        <taxon>Ophiurina</taxon>
        <taxon>Chilophiurina</taxon>
        <taxon>Ophiuridae</taxon>
        <taxon>Ophiurinae</taxon>
        <taxon>Ophiosteira</taxon>
    </lineage>
</organism>
<keyword evidence="4 16" id="KW-0813">Transport</keyword>
<dbReference type="NCBIfam" id="TIGR01974">
    <property type="entry name" value="NDH_I_L"/>
    <property type="match status" value="1"/>
</dbReference>
<dbReference type="GO" id="GO:0008137">
    <property type="term" value="F:NADH dehydrogenase (ubiquinone) activity"/>
    <property type="evidence" value="ECO:0007669"/>
    <property type="project" value="UniProtKB-EC"/>
</dbReference>
<evidence type="ECO:0000256" key="13">
    <source>
        <dbReference type="ARBA" id="ARBA00023128"/>
    </source>
</evidence>
<reference evidence="20" key="1">
    <citation type="journal article" date="2018" name="Mol. Phylogenet. Evol.">
        <title>Conservation of mitochondrial genome arrangements in brittle stars (Echinodermata, Ophiuroidea).</title>
        <authorList>
            <person name="Galaska M.P."/>
            <person name="Li Y."/>
            <person name="Kocot K.M."/>
            <person name="Mahon A.R."/>
            <person name="Halanych K.M."/>
        </authorList>
    </citation>
    <scope>NUCLEOTIDE SEQUENCE</scope>
    <source>
        <strain evidence="20">Op724.11E</strain>
    </source>
</reference>
<proteinExistence type="inferred from homology"/>
<evidence type="ECO:0000313" key="20">
    <source>
        <dbReference type="EMBL" id="AYO99684.1"/>
    </source>
</evidence>
<feature type="transmembrane region" description="Helical" evidence="16">
    <location>
        <begin position="261"/>
        <end position="283"/>
    </location>
</feature>
<name>A0A3G2WJJ9_9ECHI</name>
<accession>A0A3G2WJJ9</accession>
<evidence type="ECO:0000256" key="1">
    <source>
        <dbReference type="ARBA" id="ARBA00004448"/>
    </source>
</evidence>
<comment type="similarity">
    <text evidence="16">Belongs to the complex I subunit 5 family.</text>
</comment>
<dbReference type="GO" id="GO:0015990">
    <property type="term" value="P:electron transport coupled proton transport"/>
    <property type="evidence" value="ECO:0007669"/>
    <property type="project" value="TreeGrafter"/>
</dbReference>
<comment type="subcellular location">
    <subcellularLocation>
        <location evidence="1">Mitochondrion inner membrane</location>
        <topology evidence="1">Multi-pass membrane protein</topology>
    </subcellularLocation>
</comment>
<evidence type="ECO:0000256" key="2">
    <source>
        <dbReference type="ARBA" id="ARBA00012944"/>
    </source>
</evidence>
<evidence type="ECO:0000259" key="18">
    <source>
        <dbReference type="Pfam" id="PF00662"/>
    </source>
</evidence>
<feature type="transmembrane region" description="Helical" evidence="16">
    <location>
        <begin position="404"/>
        <end position="427"/>
    </location>
</feature>